<evidence type="ECO:0000313" key="3">
    <source>
        <dbReference type="Proteomes" id="UP001151081"/>
    </source>
</evidence>
<reference evidence="2 3" key="1">
    <citation type="submission" date="2021-04" db="EMBL/GenBank/DDBJ databases">
        <title>Genome analysis of Polyangium sp.</title>
        <authorList>
            <person name="Li Y."/>
            <person name="Wang J."/>
        </authorList>
    </citation>
    <scope>NUCLEOTIDE SEQUENCE [LARGE SCALE GENOMIC DNA]</scope>
    <source>
        <strain evidence="2 3">SDU14</strain>
    </source>
</reference>
<protein>
    <recommendedName>
        <fullName evidence="4">Outer membrane protein beta-barrel domain-containing protein</fullName>
    </recommendedName>
</protein>
<evidence type="ECO:0000313" key="2">
    <source>
        <dbReference type="EMBL" id="MDC3982462.1"/>
    </source>
</evidence>
<keyword evidence="3" id="KW-1185">Reference proteome</keyword>
<name>A0A9X4ATR3_9BACT</name>
<evidence type="ECO:0000256" key="1">
    <source>
        <dbReference type="SAM" id="SignalP"/>
    </source>
</evidence>
<dbReference type="RefSeq" id="WP_272421507.1">
    <property type="nucleotide sequence ID" value="NZ_JAGTJJ010000008.1"/>
</dbReference>
<dbReference type="Proteomes" id="UP001151081">
    <property type="component" value="Unassembled WGS sequence"/>
</dbReference>
<accession>A0A9X4ATR3</accession>
<evidence type="ECO:0008006" key="4">
    <source>
        <dbReference type="Google" id="ProtNLM"/>
    </source>
</evidence>
<dbReference type="AlphaFoldDB" id="A0A9X4ATR3"/>
<gene>
    <name evidence="2" type="ORF">KEG57_18245</name>
</gene>
<dbReference type="EMBL" id="JAGTJJ010000008">
    <property type="protein sequence ID" value="MDC3982462.1"/>
    <property type="molecule type" value="Genomic_DNA"/>
</dbReference>
<sequence length="228" mass="22735">MTRIASYCIAASALFLLAPSAALAQEGEATPPPAPEGQAAAAAAPAAAPAQAAPAKAEPKEDLKDKPAPNSIYAEGLGAGLWYSINYERRVIDDLGVRVGFSYISIGATVSAGNSSSSASASLLTFPITASYLGVRSGKHALEVGGGVSVTYATAQASNSFGSSASGSGVGAYGSAMVGYRLHPVDGAGFNFRVGAMALIGPGFNVFGDDPTAFGVLPFGYISLGASF</sequence>
<feature type="chain" id="PRO_5040748789" description="Outer membrane protein beta-barrel domain-containing protein" evidence="1">
    <location>
        <begin position="25"/>
        <end position="228"/>
    </location>
</feature>
<keyword evidence="1" id="KW-0732">Signal</keyword>
<organism evidence="2 3">
    <name type="scientific">Polyangium jinanense</name>
    <dbReference type="NCBI Taxonomy" id="2829994"/>
    <lineage>
        <taxon>Bacteria</taxon>
        <taxon>Pseudomonadati</taxon>
        <taxon>Myxococcota</taxon>
        <taxon>Polyangia</taxon>
        <taxon>Polyangiales</taxon>
        <taxon>Polyangiaceae</taxon>
        <taxon>Polyangium</taxon>
    </lineage>
</organism>
<feature type="signal peptide" evidence="1">
    <location>
        <begin position="1"/>
        <end position="24"/>
    </location>
</feature>
<proteinExistence type="predicted"/>
<comment type="caution">
    <text evidence="2">The sequence shown here is derived from an EMBL/GenBank/DDBJ whole genome shotgun (WGS) entry which is preliminary data.</text>
</comment>